<dbReference type="AlphaFoldDB" id="A0ABD3QJY6"/>
<sequence length="416" mass="46378">MSSNGSASASYVRRDECVRIAGGNVDDAPGLLASIVGIGAHNSQSSLSTQSKFLMSEVEEIMILDSNMNTVAVHNKISHPRYSVKKSADQMREELLRKRNDLQRRHDGQSQALLKKHEEERSSVENHSNFTDEEMEYILMNVMEPMHQKQLRLMKERHQKEQAALMDLMFRSAFAADGGSQASSKSDEDKKMPGVSPTSSKSDEDRKMPHKKPDRKEPPENLSSRTSVSSELGTIEESSYATSSVDGTTVDDSSIGSSVSSNNNRSTPLSPVPESPNPDASQPIYRAIQEVKLNNPEFQFVDLDGQDMVPKKLWKNLFQAFETNQYVNQISLRDCGLTDEKIVPLLLSLVQNDSLLAINLSMNPEITDETGRLLIKVLNGRDERIYDIDLSETGISDQMKADIEGILMKRISVDVL</sequence>
<dbReference type="Gene3D" id="3.80.10.10">
    <property type="entry name" value="Ribonuclease Inhibitor"/>
    <property type="match status" value="1"/>
</dbReference>
<evidence type="ECO:0000313" key="3">
    <source>
        <dbReference type="Proteomes" id="UP001530400"/>
    </source>
</evidence>
<dbReference type="InterPro" id="IPR032675">
    <property type="entry name" value="LRR_dom_sf"/>
</dbReference>
<dbReference type="EMBL" id="JALLPJ020000156">
    <property type="protein sequence ID" value="KAL3800585.1"/>
    <property type="molecule type" value="Genomic_DNA"/>
</dbReference>
<dbReference type="SUPFAM" id="SSF52047">
    <property type="entry name" value="RNI-like"/>
    <property type="match status" value="1"/>
</dbReference>
<keyword evidence="3" id="KW-1185">Reference proteome</keyword>
<accession>A0ABD3QJY6</accession>
<evidence type="ECO:0000313" key="2">
    <source>
        <dbReference type="EMBL" id="KAL3800585.1"/>
    </source>
</evidence>
<dbReference type="Proteomes" id="UP001530400">
    <property type="component" value="Unassembled WGS sequence"/>
</dbReference>
<protein>
    <submittedName>
        <fullName evidence="2">Uncharacterized protein</fullName>
    </submittedName>
</protein>
<feature type="compositionally biased region" description="Basic and acidic residues" evidence="1">
    <location>
        <begin position="115"/>
        <end position="124"/>
    </location>
</feature>
<name>A0ABD3QJY6_9STRA</name>
<reference evidence="2 3" key="1">
    <citation type="submission" date="2024-10" db="EMBL/GenBank/DDBJ databases">
        <title>Updated reference genomes for cyclostephanoid diatoms.</title>
        <authorList>
            <person name="Roberts W.R."/>
            <person name="Alverson A.J."/>
        </authorList>
    </citation>
    <scope>NUCLEOTIDE SEQUENCE [LARGE SCALE GENOMIC DNA]</scope>
    <source>
        <strain evidence="2 3">AJA010-31</strain>
    </source>
</reference>
<gene>
    <name evidence="2" type="ORF">ACHAWO_009829</name>
</gene>
<feature type="region of interest" description="Disordered" evidence="1">
    <location>
        <begin position="178"/>
        <end position="281"/>
    </location>
</feature>
<feature type="compositionally biased region" description="Polar residues" evidence="1">
    <location>
        <begin position="221"/>
        <end position="241"/>
    </location>
</feature>
<feature type="region of interest" description="Disordered" evidence="1">
    <location>
        <begin position="100"/>
        <end position="129"/>
    </location>
</feature>
<comment type="caution">
    <text evidence="2">The sequence shown here is derived from an EMBL/GenBank/DDBJ whole genome shotgun (WGS) entry which is preliminary data.</text>
</comment>
<evidence type="ECO:0000256" key="1">
    <source>
        <dbReference type="SAM" id="MobiDB-lite"/>
    </source>
</evidence>
<feature type="compositionally biased region" description="Low complexity" evidence="1">
    <location>
        <begin position="242"/>
        <end position="267"/>
    </location>
</feature>
<organism evidence="2 3">
    <name type="scientific">Cyclotella atomus</name>
    <dbReference type="NCBI Taxonomy" id="382360"/>
    <lineage>
        <taxon>Eukaryota</taxon>
        <taxon>Sar</taxon>
        <taxon>Stramenopiles</taxon>
        <taxon>Ochrophyta</taxon>
        <taxon>Bacillariophyta</taxon>
        <taxon>Coscinodiscophyceae</taxon>
        <taxon>Thalassiosirophycidae</taxon>
        <taxon>Stephanodiscales</taxon>
        <taxon>Stephanodiscaceae</taxon>
        <taxon>Cyclotella</taxon>
    </lineage>
</organism>
<proteinExistence type="predicted"/>